<dbReference type="EMBL" id="MU865490">
    <property type="protein sequence ID" value="KAK4222121.1"/>
    <property type="molecule type" value="Genomic_DNA"/>
</dbReference>
<feature type="region of interest" description="Disordered" evidence="1">
    <location>
        <begin position="858"/>
        <end position="923"/>
    </location>
</feature>
<feature type="region of interest" description="Disordered" evidence="1">
    <location>
        <begin position="609"/>
        <end position="637"/>
    </location>
</feature>
<evidence type="ECO:0000313" key="2">
    <source>
        <dbReference type="EMBL" id="KAK4222121.1"/>
    </source>
</evidence>
<reference evidence="2" key="2">
    <citation type="submission" date="2023-05" db="EMBL/GenBank/DDBJ databases">
        <authorList>
            <consortium name="Lawrence Berkeley National Laboratory"/>
            <person name="Steindorff A."/>
            <person name="Hensen N."/>
            <person name="Bonometti L."/>
            <person name="Westerberg I."/>
            <person name="Brannstrom I.O."/>
            <person name="Guillou S."/>
            <person name="Cros-Aarteil S."/>
            <person name="Calhoun S."/>
            <person name="Haridas S."/>
            <person name="Kuo A."/>
            <person name="Mondo S."/>
            <person name="Pangilinan J."/>
            <person name="Riley R."/>
            <person name="Labutti K."/>
            <person name="Andreopoulos B."/>
            <person name="Lipzen A."/>
            <person name="Chen C."/>
            <person name="Yanf M."/>
            <person name="Daum C."/>
            <person name="Ng V."/>
            <person name="Clum A."/>
            <person name="Ohm R."/>
            <person name="Martin F."/>
            <person name="Silar P."/>
            <person name="Natvig D."/>
            <person name="Lalanne C."/>
            <person name="Gautier V."/>
            <person name="Ament-Velasquez S.L."/>
            <person name="Kruys A."/>
            <person name="Hutchinson M.I."/>
            <person name="Powell A.J."/>
            <person name="Barry K."/>
            <person name="Miller A.N."/>
            <person name="Grigoriev I.V."/>
            <person name="Debuchy R."/>
            <person name="Gladieux P."/>
            <person name="Thoren M.H."/>
            <person name="Johannesson H."/>
        </authorList>
    </citation>
    <scope>NUCLEOTIDE SEQUENCE</scope>
    <source>
        <strain evidence="2">CBS 990.96</strain>
    </source>
</reference>
<gene>
    <name evidence="2" type="ORF">QBC38DRAFT_513172</name>
</gene>
<feature type="compositionally biased region" description="Low complexity" evidence="1">
    <location>
        <begin position="801"/>
        <end position="822"/>
    </location>
</feature>
<feature type="compositionally biased region" description="Polar residues" evidence="1">
    <location>
        <begin position="568"/>
        <end position="588"/>
    </location>
</feature>
<feature type="compositionally biased region" description="Polar residues" evidence="1">
    <location>
        <begin position="675"/>
        <end position="685"/>
    </location>
</feature>
<feature type="compositionally biased region" description="Basic and acidic residues" evidence="1">
    <location>
        <begin position="108"/>
        <end position="122"/>
    </location>
</feature>
<feature type="region of interest" description="Disordered" evidence="1">
    <location>
        <begin position="962"/>
        <end position="1070"/>
    </location>
</feature>
<comment type="caution">
    <text evidence="2">The sequence shown here is derived from an EMBL/GenBank/DDBJ whole genome shotgun (WGS) entry which is preliminary data.</text>
</comment>
<proteinExistence type="predicted"/>
<evidence type="ECO:0008006" key="4">
    <source>
        <dbReference type="Google" id="ProtNLM"/>
    </source>
</evidence>
<protein>
    <recommendedName>
        <fullName evidence="4">LPXTG-motif cell wall anchor domain protein</fullName>
    </recommendedName>
</protein>
<feature type="compositionally biased region" description="Low complexity" evidence="1">
    <location>
        <begin position="123"/>
        <end position="142"/>
    </location>
</feature>
<evidence type="ECO:0000256" key="1">
    <source>
        <dbReference type="SAM" id="MobiDB-lite"/>
    </source>
</evidence>
<feature type="region of interest" description="Disordered" evidence="1">
    <location>
        <begin position="193"/>
        <end position="588"/>
    </location>
</feature>
<feature type="compositionally biased region" description="Low complexity" evidence="1">
    <location>
        <begin position="92"/>
        <end position="107"/>
    </location>
</feature>
<feature type="compositionally biased region" description="Low complexity" evidence="1">
    <location>
        <begin position="694"/>
        <end position="705"/>
    </location>
</feature>
<feature type="compositionally biased region" description="Low complexity" evidence="1">
    <location>
        <begin position="19"/>
        <end position="41"/>
    </location>
</feature>
<sequence length="1070" mass="114576">MNECAGRVENRVTNPIPSPDNLNPPNINNTNTRSNPNLSSSFHTTTNDTNSLFVHRQNHNSSKLPAFRFADLKREPITVPSLLLQRIPPAAAAAVPSPSGPLSGASSAEKENGQQSAHDDQSQKTQQSQQQSHQSQLSQSQQIRKIPETPLHHFSSAQNISSEKAFAFETHAQNSQNSQIPGAVSRTKSLKFQFTAGGPSPANLSTGSKRPASFSDSPRPIGSAYATRSQSSNIAIPVTKRRITTTTTSSVAHAEADQEPDDPTLVPDSATKEWALGQRELLRSKTIDSSKTDEKKRSRPPPSYKQPSALATPTAASNNIDAASAGSTVSTSTPERRSGITQARSFRSAGPRKSVVVLEMPSKRVAESSYGEEISNSNPRDRALRSLEGRNRDDASPLSPHDIGDMTTSTDNDNTADIFMRIAGEATTRRTPEGSNSTSNKGKGEDSSAISRISRISHRRPLSTAIASFQPTSPPPIARRLSDQRENTRSRPRAESQTAQHMTRELAYRTSTREKPAPIMTNSEDQTTTRTVSIRTPLKPSPITPRTIQFQENLSESASAYQRRRQSITENNNLANGRTSQYRASNLSQSRIYNSSPLVPKAMTLQKDEPVLSSEASPPPAAEGDGSSSSTAAPSTVWDELDDLKSRIHRLELTGKMPATSGAAMSRTSDDRPPTATTNATTMSGSPKRGSGAGAAQADATSTTSSHREAPSQLLSALIKVKTLVGAEVFTALDAAANDALALASMMGSVGQPGPISSGASSIGVNGGVTDRQLRRKADNVCRSLTELCIALADELGGPNRPSQSSSAPTRQAAAASRRPSAIADTITIPSKSPRAPTSLEQKRQSLLASSVIGTPRYSAVPATPVEPLSAGRKSSLLLGRSRRAGTEEPEESGRRSSLLLRTRRAGTEEPEDTREGRKTSLLYHSRKSINEVEDEDVRFRAPSRAITEVNSFRTSVRDLSGAAGAASHNPISPQDGSSPLSSALPRRRLVPSSLNPRLSASTTSINGPTTPIPRRYLDRGTPDRENLGGASSIAEERASRQLSLSQTAMLNRTNSLSSRRNRDKGPHIP</sequence>
<feature type="compositionally biased region" description="Basic and acidic residues" evidence="1">
    <location>
        <begin position="480"/>
        <end position="494"/>
    </location>
</feature>
<feature type="compositionally biased region" description="Polar residues" evidence="1">
    <location>
        <begin position="406"/>
        <end position="415"/>
    </location>
</feature>
<feature type="region of interest" description="Disordered" evidence="1">
    <location>
        <begin position="652"/>
        <end position="710"/>
    </location>
</feature>
<feature type="compositionally biased region" description="Basic and acidic residues" evidence="1">
    <location>
        <begin position="379"/>
        <end position="395"/>
    </location>
</feature>
<feature type="compositionally biased region" description="Polar residues" evidence="1">
    <location>
        <begin position="1041"/>
        <end position="1050"/>
    </location>
</feature>
<accession>A0AAN6YQ92</accession>
<feature type="compositionally biased region" description="Polar residues" evidence="1">
    <location>
        <begin position="305"/>
        <end position="321"/>
    </location>
</feature>
<dbReference type="AlphaFoldDB" id="A0AAN6YQ92"/>
<name>A0AAN6YQ92_9PEZI</name>
<keyword evidence="3" id="KW-1185">Reference proteome</keyword>
<organism evidence="2 3">
    <name type="scientific">Podospora fimiseda</name>
    <dbReference type="NCBI Taxonomy" id="252190"/>
    <lineage>
        <taxon>Eukaryota</taxon>
        <taxon>Fungi</taxon>
        <taxon>Dikarya</taxon>
        <taxon>Ascomycota</taxon>
        <taxon>Pezizomycotina</taxon>
        <taxon>Sordariomycetes</taxon>
        <taxon>Sordariomycetidae</taxon>
        <taxon>Sordariales</taxon>
        <taxon>Podosporaceae</taxon>
        <taxon>Podospora</taxon>
    </lineage>
</organism>
<feature type="compositionally biased region" description="Basic and acidic residues" evidence="1">
    <location>
        <begin position="280"/>
        <end position="296"/>
    </location>
</feature>
<feature type="region of interest" description="Disordered" evidence="1">
    <location>
        <begin position="1"/>
        <end position="46"/>
    </location>
</feature>
<feature type="compositionally biased region" description="Basic and acidic residues" evidence="1">
    <location>
        <begin position="1"/>
        <end position="10"/>
    </location>
</feature>
<dbReference type="Proteomes" id="UP001301958">
    <property type="component" value="Unassembled WGS sequence"/>
</dbReference>
<feature type="region of interest" description="Disordered" evidence="1">
    <location>
        <begin position="92"/>
        <end position="143"/>
    </location>
</feature>
<feature type="compositionally biased region" description="Basic and acidic residues" evidence="1">
    <location>
        <begin position="1016"/>
        <end position="1027"/>
    </location>
</feature>
<feature type="compositionally biased region" description="Polar residues" evidence="1">
    <location>
        <begin position="520"/>
        <end position="534"/>
    </location>
</feature>
<feature type="compositionally biased region" description="Low complexity" evidence="1">
    <location>
        <begin position="322"/>
        <end position="333"/>
    </location>
</feature>
<feature type="region of interest" description="Disordered" evidence="1">
    <location>
        <begin position="795"/>
        <end position="844"/>
    </location>
</feature>
<feature type="compositionally biased region" description="Polar residues" evidence="1">
    <location>
        <begin position="1001"/>
        <end position="1010"/>
    </location>
</feature>
<feature type="compositionally biased region" description="Basic and acidic residues" evidence="1">
    <location>
        <begin position="502"/>
        <end position="516"/>
    </location>
</feature>
<evidence type="ECO:0000313" key="3">
    <source>
        <dbReference type="Proteomes" id="UP001301958"/>
    </source>
</evidence>
<feature type="compositionally biased region" description="Low complexity" evidence="1">
    <location>
        <begin position="869"/>
        <end position="880"/>
    </location>
</feature>
<reference evidence="2" key="1">
    <citation type="journal article" date="2023" name="Mol. Phylogenet. Evol.">
        <title>Genome-scale phylogeny and comparative genomics of the fungal order Sordariales.</title>
        <authorList>
            <person name="Hensen N."/>
            <person name="Bonometti L."/>
            <person name="Westerberg I."/>
            <person name="Brannstrom I.O."/>
            <person name="Guillou S."/>
            <person name="Cros-Aarteil S."/>
            <person name="Calhoun S."/>
            <person name="Haridas S."/>
            <person name="Kuo A."/>
            <person name="Mondo S."/>
            <person name="Pangilinan J."/>
            <person name="Riley R."/>
            <person name="LaButti K."/>
            <person name="Andreopoulos B."/>
            <person name="Lipzen A."/>
            <person name="Chen C."/>
            <person name="Yan M."/>
            <person name="Daum C."/>
            <person name="Ng V."/>
            <person name="Clum A."/>
            <person name="Steindorff A."/>
            <person name="Ohm R.A."/>
            <person name="Martin F."/>
            <person name="Silar P."/>
            <person name="Natvig D.O."/>
            <person name="Lalanne C."/>
            <person name="Gautier V."/>
            <person name="Ament-Velasquez S.L."/>
            <person name="Kruys A."/>
            <person name="Hutchinson M.I."/>
            <person name="Powell A.J."/>
            <person name="Barry K."/>
            <person name="Miller A.N."/>
            <person name="Grigoriev I.V."/>
            <person name="Debuchy R."/>
            <person name="Gladieux P."/>
            <person name="Hiltunen Thoren M."/>
            <person name="Johannesson H."/>
        </authorList>
    </citation>
    <scope>NUCLEOTIDE SEQUENCE</scope>
    <source>
        <strain evidence="2">CBS 990.96</strain>
    </source>
</reference>
<feature type="compositionally biased region" description="Low complexity" evidence="1">
    <location>
        <begin position="978"/>
        <end position="1000"/>
    </location>
</feature>
<feature type="compositionally biased region" description="Polar residues" evidence="1">
    <location>
        <begin position="544"/>
        <end position="560"/>
    </location>
</feature>